<dbReference type="Pfam" id="PF00004">
    <property type="entry name" value="AAA"/>
    <property type="match status" value="1"/>
</dbReference>
<accession>A0ABP9UZ80</accession>
<dbReference type="PANTHER" id="PTHR23077:SF198">
    <property type="entry name" value="ATP-DEPENDENT ZINC METALLOPROTEASE FTSH"/>
    <property type="match status" value="1"/>
</dbReference>
<keyword evidence="3" id="KW-0482">Metalloprotease</keyword>
<dbReference type="PANTHER" id="PTHR23077">
    <property type="entry name" value="AAA-FAMILY ATPASE"/>
    <property type="match status" value="1"/>
</dbReference>
<evidence type="ECO:0000259" key="2">
    <source>
        <dbReference type="SMART" id="SM00382"/>
    </source>
</evidence>
<dbReference type="InterPro" id="IPR003593">
    <property type="entry name" value="AAA+_ATPase"/>
</dbReference>
<proteinExistence type="predicted"/>
<sequence>MNSQLLKRLFRAIQSGSGSDMEVLCRKVVEEEKKAGHNRVAEELERILGRPAAHPTAPRELSALPTSKRDSAPLLQEVPRDQLRHAMVLPPSVEHRLHRIEKEFAARTRLALHGLQPRRRVLLHGPPGCGKSLAAERLSFNTGLPLLKVRFDTLLSSYFGETHSNLRKVFDAAQATPCALFLDECDTLARSRTERNDVGEATRITNALLEMLEDYHGDGLVIAATNLDSALDPALIRRFDEVLRIPLPSASEIDGILRTSLSGVTTEKSMPWKTIALEMDGMSCSEVTQIARNAAKHAVLEGRKKVTESDMRFALAEIHERHHQAP</sequence>
<comment type="caution">
    <text evidence="3">The sequence shown here is derived from an EMBL/GenBank/DDBJ whole genome shotgun (WGS) entry which is preliminary data.</text>
</comment>
<dbReference type="SMART" id="SM00382">
    <property type="entry name" value="AAA"/>
    <property type="match status" value="1"/>
</dbReference>
<dbReference type="CDD" id="cd19481">
    <property type="entry name" value="RecA-like_protease"/>
    <property type="match status" value="1"/>
</dbReference>
<dbReference type="SUPFAM" id="SSF52540">
    <property type="entry name" value="P-loop containing nucleoside triphosphate hydrolases"/>
    <property type="match status" value="1"/>
</dbReference>
<dbReference type="EMBL" id="BAABRI010000031">
    <property type="protein sequence ID" value="GAA5484699.1"/>
    <property type="molecule type" value="Genomic_DNA"/>
</dbReference>
<dbReference type="Gene3D" id="1.10.8.60">
    <property type="match status" value="1"/>
</dbReference>
<feature type="domain" description="AAA+ ATPase" evidence="2">
    <location>
        <begin position="117"/>
        <end position="249"/>
    </location>
</feature>
<dbReference type="Proteomes" id="UP001476282">
    <property type="component" value="Unassembled WGS sequence"/>
</dbReference>
<feature type="region of interest" description="Disordered" evidence="1">
    <location>
        <begin position="49"/>
        <end position="74"/>
    </location>
</feature>
<gene>
    <name evidence="3" type="primary">ftsH_3</name>
    <name evidence="3" type="ORF">Hsar01_03945</name>
</gene>
<dbReference type="InterPro" id="IPR050168">
    <property type="entry name" value="AAA_ATPase_domain"/>
</dbReference>
<dbReference type="GO" id="GO:0008237">
    <property type="term" value="F:metallopeptidase activity"/>
    <property type="evidence" value="ECO:0007669"/>
    <property type="project" value="UniProtKB-KW"/>
</dbReference>
<evidence type="ECO:0000313" key="3">
    <source>
        <dbReference type="EMBL" id="GAA5484699.1"/>
    </source>
</evidence>
<keyword evidence="4" id="KW-1185">Reference proteome</keyword>
<dbReference type="Gene3D" id="3.40.50.300">
    <property type="entry name" value="P-loop containing nucleotide triphosphate hydrolases"/>
    <property type="match status" value="1"/>
</dbReference>
<protein>
    <submittedName>
        <fullName evidence="3">ATP-dependent zinc metalloprotease FtsH</fullName>
    </submittedName>
</protein>
<dbReference type="InterPro" id="IPR003959">
    <property type="entry name" value="ATPase_AAA_core"/>
</dbReference>
<organism evidence="3 4">
    <name type="scientific">Haloferula sargassicola</name>
    <dbReference type="NCBI Taxonomy" id="490096"/>
    <lineage>
        <taxon>Bacteria</taxon>
        <taxon>Pseudomonadati</taxon>
        <taxon>Verrucomicrobiota</taxon>
        <taxon>Verrucomicrobiia</taxon>
        <taxon>Verrucomicrobiales</taxon>
        <taxon>Verrucomicrobiaceae</taxon>
        <taxon>Haloferula</taxon>
    </lineage>
</organism>
<reference evidence="3 4" key="1">
    <citation type="submission" date="2024-02" db="EMBL/GenBank/DDBJ databases">
        <title>Haloferula sargassicola NBRC 104335.</title>
        <authorList>
            <person name="Ichikawa N."/>
            <person name="Katano-Makiyama Y."/>
            <person name="Hidaka K."/>
        </authorList>
    </citation>
    <scope>NUCLEOTIDE SEQUENCE [LARGE SCALE GENOMIC DNA]</scope>
    <source>
        <strain evidence="3 4">NBRC 104335</strain>
    </source>
</reference>
<keyword evidence="3" id="KW-0645">Protease</keyword>
<keyword evidence="3" id="KW-0378">Hydrolase</keyword>
<evidence type="ECO:0000256" key="1">
    <source>
        <dbReference type="SAM" id="MobiDB-lite"/>
    </source>
</evidence>
<dbReference type="InterPro" id="IPR027417">
    <property type="entry name" value="P-loop_NTPase"/>
</dbReference>
<evidence type="ECO:0000313" key="4">
    <source>
        <dbReference type="Proteomes" id="UP001476282"/>
    </source>
</evidence>
<name>A0ABP9UZ80_9BACT</name>